<feature type="region of interest" description="Disordered" evidence="8">
    <location>
        <begin position="105"/>
        <end position="124"/>
    </location>
</feature>
<comment type="function">
    <text evidence="7">Component of the signal recognition particle (SRP) complex, a ribonucleoprotein complex that mediates the cotranslational targeting of secretory and membrane proteins to the endoplasmic reticulum (ER).</text>
</comment>
<dbReference type="SUPFAM" id="SSF54762">
    <property type="entry name" value="Signal recognition particle alu RNA binding heterodimer, SRP9/14"/>
    <property type="match status" value="1"/>
</dbReference>
<comment type="caution">
    <text evidence="9">The sequence shown here is derived from an EMBL/GenBank/DDBJ whole genome shotgun (WGS) entry which is preliminary data.</text>
</comment>
<keyword evidence="4 7" id="KW-0694">RNA-binding</keyword>
<dbReference type="GO" id="GO:0006614">
    <property type="term" value="P:SRP-dependent cotranslational protein targeting to membrane"/>
    <property type="evidence" value="ECO:0007669"/>
    <property type="project" value="UniProtKB-UniRule"/>
</dbReference>
<evidence type="ECO:0000256" key="3">
    <source>
        <dbReference type="ARBA" id="ARBA00022490"/>
    </source>
</evidence>
<evidence type="ECO:0000256" key="7">
    <source>
        <dbReference type="RuleBase" id="RU368100"/>
    </source>
</evidence>
<gene>
    <name evidence="9" type="ORF">B0I35DRAFT_476313</name>
</gene>
<name>A0A8K0T3R3_9HYPO</name>
<evidence type="ECO:0000256" key="8">
    <source>
        <dbReference type="SAM" id="MobiDB-lite"/>
    </source>
</evidence>
<evidence type="ECO:0000256" key="2">
    <source>
        <dbReference type="ARBA" id="ARBA00010349"/>
    </source>
</evidence>
<feature type="compositionally biased region" description="Basic residues" evidence="8">
    <location>
        <begin position="109"/>
        <end position="124"/>
    </location>
</feature>
<proteinExistence type="inferred from homology"/>
<organism evidence="9 10">
    <name type="scientific">Stachybotrys elegans</name>
    <dbReference type="NCBI Taxonomy" id="80388"/>
    <lineage>
        <taxon>Eukaryota</taxon>
        <taxon>Fungi</taxon>
        <taxon>Dikarya</taxon>
        <taxon>Ascomycota</taxon>
        <taxon>Pezizomycotina</taxon>
        <taxon>Sordariomycetes</taxon>
        <taxon>Hypocreomycetidae</taxon>
        <taxon>Hypocreales</taxon>
        <taxon>Stachybotryaceae</taxon>
        <taxon>Stachybotrys</taxon>
    </lineage>
</organism>
<comment type="subcellular location">
    <subcellularLocation>
        <location evidence="1 7">Cytoplasm</location>
    </subcellularLocation>
</comment>
<reference evidence="9" key="1">
    <citation type="journal article" date="2021" name="Nat. Commun.">
        <title>Genetic determinants of endophytism in the Arabidopsis root mycobiome.</title>
        <authorList>
            <person name="Mesny F."/>
            <person name="Miyauchi S."/>
            <person name="Thiergart T."/>
            <person name="Pickel B."/>
            <person name="Atanasova L."/>
            <person name="Karlsson M."/>
            <person name="Huettel B."/>
            <person name="Barry K.W."/>
            <person name="Haridas S."/>
            <person name="Chen C."/>
            <person name="Bauer D."/>
            <person name="Andreopoulos W."/>
            <person name="Pangilinan J."/>
            <person name="LaButti K."/>
            <person name="Riley R."/>
            <person name="Lipzen A."/>
            <person name="Clum A."/>
            <person name="Drula E."/>
            <person name="Henrissat B."/>
            <person name="Kohler A."/>
            <person name="Grigoriev I.V."/>
            <person name="Martin F.M."/>
            <person name="Hacquard S."/>
        </authorList>
    </citation>
    <scope>NUCLEOTIDE SEQUENCE</scope>
    <source>
        <strain evidence="9">MPI-CAGE-CH-0235</strain>
    </source>
</reference>
<dbReference type="AlphaFoldDB" id="A0A8K0T3R3"/>
<evidence type="ECO:0000256" key="5">
    <source>
        <dbReference type="ARBA" id="ARBA00023135"/>
    </source>
</evidence>
<dbReference type="Gene3D" id="3.30.720.10">
    <property type="entry name" value="Signal recognition particle alu RNA binding heterodimer, srp9/1"/>
    <property type="match status" value="1"/>
</dbReference>
<dbReference type="Proteomes" id="UP000813444">
    <property type="component" value="Unassembled WGS sequence"/>
</dbReference>
<keyword evidence="5 7" id="KW-0733">Signal recognition particle</keyword>
<evidence type="ECO:0000256" key="4">
    <source>
        <dbReference type="ARBA" id="ARBA00022884"/>
    </source>
</evidence>
<dbReference type="InterPro" id="IPR009018">
    <property type="entry name" value="Signal_recog_particle_SRP9/14"/>
</dbReference>
<dbReference type="GO" id="GO:0008312">
    <property type="term" value="F:7S RNA binding"/>
    <property type="evidence" value="ECO:0007669"/>
    <property type="project" value="UniProtKB-UniRule"/>
</dbReference>
<evidence type="ECO:0000313" key="10">
    <source>
        <dbReference type="Proteomes" id="UP000813444"/>
    </source>
</evidence>
<dbReference type="GO" id="GO:0030942">
    <property type="term" value="F:endoplasmic reticulum signal peptide binding"/>
    <property type="evidence" value="ECO:0007669"/>
    <property type="project" value="UniProtKB-UniRule"/>
</dbReference>
<dbReference type="GO" id="GO:0005786">
    <property type="term" value="C:signal recognition particle, endoplasmic reticulum targeting"/>
    <property type="evidence" value="ECO:0007669"/>
    <property type="project" value="UniProtKB-UniRule"/>
</dbReference>
<protein>
    <recommendedName>
        <fullName evidence="7">Signal recognition particle subunit SRP14</fullName>
    </recommendedName>
    <alternativeName>
        <fullName evidence="7">Signal recognition particle 14 kDa protein</fullName>
    </alternativeName>
</protein>
<sequence length="124" mass="13860">MGTKQLTHDEFFKRLGELFDHRKGSDHGAIYLTQSRLTHGQDIPSGPDSDLQPDKPLPVVVHASNGKSKRDRSDKVKASTVVQPDELEAFYVRYAEVCKLGMTALKPRDRSKKKAKAKKKKATA</sequence>
<dbReference type="Pfam" id="PF02290">
    <property type="entry name" value="SRP14"/>
    <property type="match status" value="1"/>
</dbReference>
<evidence type="ECO:0000256" key="6">
    <source>
        <dbReference type="ARBA" id="ARBA00023274"/>
    </source>
</evidence>
<evidence type="ECO:0000313" key="9">
    <source>
        <dbReference type="EMBL" id="KAH7325123.1"/>
    </source>
</evidence>
<comment type="similarity">
    <text evidence="2 7">Belongs to the SRP14 family.</text>
</comment>
<keyword evidence="10" id="KW-1185">Reference proteome</keyword>
<keyword evidence="3 7" id="KW-0963">Cytoplasm</keyword>
<dbReference type="PANTHER" id="PTHR12013">
    <property type="entry name" value="SIGNAL RECOGNITION PARTICLE 14 KD PROTEIN"/>
    <property type="match status" value="1"/>
</dbReference>
<dbReference type="InterPro" id="IPR003210">
    <property type="entry name" value="Signal_recog_particle_SRP14"/>
</dbReference>
<dbReference type="OrthoDB" id="19209at2759"/>
<evidence type="ECO:0000256" key="1">
    <source>
        <dbReference type="ARBA" id="ARBA00004496"/>
    </source>
</evidence>
<feature type="region of interest" description="Disordered" evidence="8">
    <location>
        <begin position="35"/>
        <end position="79"/>
    </location>
</feature>
<accession>A0A8K0T3R3</accession>
<dbReference type="EMBL" id="JAGPNK010000003">
    <property type="protein sequence ID" value="KAH7325123.1"/>
    <property type="molecule type" value="Genomic_DNA"/>
</dbReference>
<comment type="subunit">
    <text evidence="7">Component of a fungal signal recognition particle (SRP) complex that consists of a 7SL RNA molecule (scR1) and at least six protein subunits: SRP72, SRP68, SRP54, SEC65, SRP21 and SRP14.</text>
</comment>
<keyword evidence="6 7" id="KW-0687">Ribonucleoprotein</keyword>